<organism evidence="1 2">
    <name type="scientific">Ameca splendens</name>
    <dbReference type="NCBI Taxonomy" id="208324"/>
    <lineage>
        <taxon>Eukaryota</taxon>
        <taxon>Metazoa</taxon>
        <taxon>Chordata</taxon>
        <taxon>Craniata</taxon>
        <taxon>Vertebrata</taxon>
        <taxon>Euteleostomi</taxon>
        <taxon>Actinopterygii</taxon>
        <taxon>Neopterygii</taxon>
        <taxon>Teleostei</taxon>
        <taxon>Neoteleostei</taxon>
        <taxon>Acanthomorphata</taxon>
        <taxon>Ovalentaria</taxon>
        <taxon>Atherinomorphae</taxon>
        <taxon>Cyprinodontiformes</taxon>
        <taxon>Goodeidae</taxon>
        <taxon>Ameca</taxon>
    </lineage>
</organism>
<evidence type="ECO:0000313" key="1">
    <source>
        <dbReference type="EMBL" id="MEQ2289060.1"/>
    </source>
</evidence>
<name>A0ABV0Y5L9_9TELE</name>
<accession>A0ABV0Y5L9</accession>
<keyword evidence="2" id="KW-1185">Reference proteome</keyword>
<proteinExistence type="predicted"/>
<gene>
    <name evidence="1" type="ORF">AMECASPLE_029291</name>
</gene>
<sequence length="171" mass="19954">MWTRFKRNIPLLPRHVIGQKGSKELPPPWGEMFDFMFRKYGPKSIKCIKLTKYNQRIKRQVSPAVIGQEVGYTLDRFPVHHWTTQRQSNWREPMHAGRTANSKQKDPRHGFEPKTFFLQSNCVTTCATVLPGPTFHTSTCNIQTPIQLRQEQFITCINDYVLINHSPTDNN</sequence>
<protein>
    <submittedName>
        <fullName evidence="1">Uncharacterized protein</fullName>
    </submittedName>
</protein>
<dbReference type="Proteomes" id="UP001469553">
    <property type="component" value="Unassembled WGS sequence"/>
</dbReference>
<evidence type="ECO:0000313" key="2">
    <source>
        <dbReference type="Proteomes" id="UP001469553"/>
    </source>
</evidence>
<reference evidence="1 2" key="1">
    <citation type="submission" date="2021-06" db="EMBL/GenBank/DDBJ databases">
        <authorList>
            <person name="Palmer J.M."/>
        </authorList>
    </citation>
    <scope>NUCLEOTIDE SEQUENCE [LARGE SCALE GENOMIC DNA]</scope>
    <source>
        <strain evidence="1 2">AS_MEX2019</strain>
        <tissue evidence="1">Muscle</tissue>
    </source>
</reference>
<dbReference type="EMBL" id="JAHRIP010022145">
    <property type="protein sequence ID" value="MEQ2289060.1"/>
    <property type="molecule type" value="Genomic_DNA"/>
</dbReference>
<comment type="caution">
    <text evidence="1">The sequence shown here is derived from an EMBL/GenBank/DDBJ whole genome shotgun (WGS) entry which is preliminary data.</text>
</comment>